<feature type="region of interest" description="Disordered" evidence="1">
    <location>
        <begin position="365"/>
        <end position="389"/>
    </location>
</feature>
<protein>
    <recommendedName>
        <fullName evidence="2">DUF7708 domain-containing protein</fullName>
    </recommendedName>
</protein>
<evidence type="ECO:0000259" key="2">
    <source>
        <dbReference type="Pfam" id="PF24809"/>
    </source>
</evidence>
<organism evidence="3 4">
    <name type="scientific">Colletotrichum sublineola</name>
    <name type="common">Sorghum anthracnose fungus</name>
    <dbReference type="NCBI Taxonomy" id="1173701"/>
    <lineage>
        <taxon>Eukaryota</taxon>
        <taxon>Fungi</taxon>
        <taxon>Dikarya</taxon>
        <taxon>Ascomycota</taxon>
        <taxon>Pezizomycotina</taxon>
        <taxon>Sordariomycetes</taxon>
        <taxon>Hypocreomycetidae</taxon>
        <taxon>Glomerellales</taxon>
        <taxon>Glomerellaceae</taxon>
        <taxon>Colletotrichum</taxon>
        <taxon>Colletotrichum graminicola species complex</taxon>
    </lineage>
</organism>
<dbReference type="OMA" id="RDAIEWY"/>
<dbReference type="Proteomes" id="UP000027238">
    <property type="component" value="Unassembled WGS sequence"/>
</dbReference>
<dbReference type="OrthoDB" id="4840035at2759"/>
<sequence>MAFVDPTPGALVEQYSWDIANLSRDETLDTEECSQARSEFINERERIERARKEEIQRIEAQLSFSKPGDIVAFKRAERELRQVMQSFQALVPNHLSEATSPRSWDDVMQAVTTVQAQWDSKYIDSNIERAKERVRKMCNGLNNHSTALKMLPSETEWVSVIAGTVSMVVKASANHIRVTESFAMGIIAINDAVNLVQRGHVYETPVIQQLTMRLYCYVFTYLCKFMKWYTAKSRKRFALSFNENLERLFQEDLDQVTTTSRLLSQQIQYYMSANVKVTKLIAEETSENVKTLLNMYEAGQRQSTIRETATADMVENMIQLRLQSSTEDLKDALKTMMDEFKARFLSEIAGKSITELLVQQASQTMLKEPESDSPGPGTIEGSVATDPKDGLDLQNITSAEVSTRQLEDYFDWLDVHPLDNHALSPLVETAFVTRLNTFTTTMEAQILYAHGRYRPEGFTLLQQSVGAYISLARDHGVHVVSHFCRPSTDEPPNGRTQEAIALCGLLYSLIRQISILIPTVQGLENGASIGEDISSLEGTLRTWKKALRLFAHVVENFPPPLLLIVIEGLNRLEDDIHHSTDEELVELVRCLIALVDRFRKGGRILKVLFCTAGLSEPLSQEVDEMDQLACDMAPQHIGRKPKRGRHRISY</sequence>
<feature type="domain" description="DUF7708" evidence="2">
    <location>
        <begin position="134"/>
        <end position="268"/>
    </location>
</feature>
<comment type="caution">
    <text evidence="3">The sequence shown here is derived from an EMBL/GenBank/DDBJ whole genome shotgun (WGS) entry which is preliminary data.</text>
</comment>
<gene>
    <name evidence="3" type="ORF">CSUB01_01348</name>
</gene>
<keyword evidence="4" id="KW-1185">Reference proteome</keyword>
<dbReference type="HOGENOM" id="CLU_027363_0_0_1"/>
<dbReference type="eggNOG" id="ENOG502SQ81">
    <property type="taxonomic scope" value="Eukaryota"/>
</dbReference>
<dbReference type="Pfam" id="PF24809">
    <property type="entry name" value="DUF7708"/>
    <property type="match status" value="1"/>
</dbReference>
<evidence type="ECO:0000313" key="4">
    <source>
        <dbReference type="Proteomes" id="UP000027238"/>
    </source>
</evidence>
<evidence type="ECO:0000256" key="1">
    <source>
        <dbReference type="SAM" id="MobiDB-lite"/>
    </source>
</evidence>
<dbReference type="InterPro" id="IPR056125">
    <property type="entry name" value="DUF7708"/>
</dbReference>
<dbReference type="EMBL" id="JMSE01001147">
    <property type="protein sequence ID" value="KDN64255.1"/>
    <property type="molecule type" value="Genomic_DNA"/>
</dbReference>
<evidence type="ECO:0000313" key="3">
    <source>
        <dbReference type="EMBL" id="KDN64255.1"/>
    </source>
</evidence>
<reference evidence="4" key="1">
    <citation type="journal article" date="2014" name="Genome Announc.">
        <title>Draft genome sequence of Colletotrichum sublineola, a destructive pathogen of cultivated sorghum.</title>
        <authorList>
            <person name="Baroncelli R."/>
            <person name="Sanz-Martin J.M."/>
            <person name="Rech G.E."/>
            <person name="Sukno S.A."/>
            <person name="Thon M.R."/>
        </authorList>
    </citation>
    <scope>NUCLEOTIDE SEQUENCE [LARGE SCALE GENOMIC DNA]</scope>
    <source>
        <strain evidence="4">TX430BB</strain>
    </source>
</reference>
<proteinExistence type="predicted"/>
<accession>A0A066XE29</accession>
<name>A0A066XE29_COLSU</name>
<dbReference type="STRING" id="1173701.A0A066XE29"/>
<dbReference type="AlphaFoldDB" id="A0A066XE29"/>